<dbReference type="InterPro" id="IPR000917">
    <property type="entry name" value="Sulfatase_N"/>
</dbReference>
<feature type="domain" description="Sulfatase N-terminal" evidence="9">
    <location>
        <begin position="239"/>
        <end position="527"/>
    </location>
</feature>
<comment type="subcellular location">
    <subcellularLocation>
        <location evidence="1">Cell inner membrane</location>
        <topology evidence="1">Multi-pass membrane protein</topology>
    </subcellularLocation>
</comment>
<sequence length="546" mass="58976">MSDSTVSTAPRGIGANSLTALAAALLALAYSASFWRQLLAADLPGGLRGALFLLAAFAVVFAFNGLLLSFVAWRGLQKPALALVLLLSAGAAYFMDGYGAVIDRHALQSVLETDLREGSEWLSWSMAGYLLVLGVLPVLALWKLPVRYRPWPRELAGRAGFMIAMLAVMGLAVLPFSREFSSTARNHAQLRHLATPANLFNAVRGYAKHAAPGAPVVVEPLGTDAHGGSRYGVRKPVLMVIVVGESARADSFSLAGYPRQTNPELAKIAPVFFPNVSSCGTNTATSLPCMFSDLGRARYEEAAARGRENLLDVIAHAGLQVEWEDNNTGSKGVAARQREESMAKLAAAAPCDADGCLDERLVEHLRDELAAPGTEDKVFVLHQIGSHGPAYFKRYPKQFERFTPTCQSVALQDCTTEQIRNSYDNTILYTDHVLAALIRLLEHEAGDRAPALLYLSDHGESTGEHGLYLHGAPYALAPGEQTHVPMLLWTSPAFQRWRGLDSGCVQARRSDPLSHDHLFHTVLGLLDLQTTVYEPKLDALAGCAPA</sequence>
<protein>
    <recommendedName>
        <fullName evidence="13">Sulfatase N-terminal domain-containing protein</fullName>
    </recommendedName>
</protein>
<keyword evidence="2" id="KW-1003">Cell membrane</keyword>
<comment type="caution">
    <text evidence="11">The sequence shown here is derived from an EMBL/GenBank/DDBJ whole genome shotgun (WGS) entry which is preliminary data.</text>
</comment>
<dbReference type="Proteomes" id="UP000029393">
    <property type="component" value="Unassembled WGS sequence"/>
</dbReference>
<dbReference type="Pfam" id="PF00884">
    <property type="entry name" value="Sulfatase"/>
    <property type="match status" value="1"/>
</dbReference>
<evidence type="ECO:0000313" key="11">
    <source>
        <dbReference type="EMBL" id="KFN45548.1"/>
    </source>
</evidence>
<keyword evidence="3" id="KW-0997">Cell inner membrane</keyword>
<evidence type="ECO:0000256" key="1">
    <source>
        <dbReference type="ARBA" id="ARBA00004429"/>
    </source>
</evidence>
<dbReference type="STRING" id="1384056.N787_12710"/>
<dbReference type="InterPro" id="IPR017850">
    <property type="entry name" value="Alkaline_phosphatase_core_sf"/>
</dbReference>
<dbReference type="RefSeq" id="WP_052575343.1">
    <property type="nucleotide sequence ID" value="NZ_AVCK01000027.1"/>
</dbReference>
<gene>
    <name evidence="11" type="ORF">N787_12710</name>
</gene>
<dbReference type="InterPro" id="IPR012549">
    <property type="entry name" value="EptA-like_N"/>
</dbReference>
<evidence type="ECO:0008006" key="13">
    <source>
        <dbReference type="Google" id="ProtNLM"/>
    </source>
</evidence>
<dbReference type="eggNOG" id="COG2194">
    <property type="taxonomic scope" value="Bacteria"/>
</dbReference>
<evidence type="ECO:0000259" key="9">
    <source>
        <dbReference type="Pfam" id="PF00884"/>
    </source>
</evidence>
<dbReference type="OrthoDB" id="9786870at2"/>
<keyword evidence="5 8" id="KW-0812">Transmembrane</keyword>
<keyword evidence="12" id="KW-1185">Reference proteome</keyword>
<dbReference type="GO" id="GO:0009244">
    <property type="term" value="P:lipopolysaccharide core region biosynthetic process"/>
    <property type="evidence" value="ECO:0007669"/>
    <property type="project" value="TreeGrafter"/>
</dbReference>
<dbReference type="InterPro" id="IPR058130">
    <property type="entry name" value="PEA_transf_C"/>
</dbReference>
<dbReference type="PANTHER" id="PTHR30443:SF0">
    <property type="entry name" value="PHOSPHOETHANOLAMINE TRANSFERASE EPTA"/>
    <property type="match status" value="1"/>
</dbReference>
<organism evidence="11 12">
    <name type="scientific">Arenimonas metalli CF5-1</name>
    <dbReference type="NCBI Taxonomy" id="1384056"/>
    <lineage>
        <taxon>Bacteria</taxon>
        <taxon>Pseudomonadati</taxon>
        <taxon>Pseudomonadota</taxon>
        <taxon>Gammaproteobacteria</taxon>
        <taxon>Lysobacterales</taxon>
        <taxon>Lysobacteraceae</taxon>
        <taxon>Arenimonas</taxon>
    </lineage>
</organism>
<reference evidence="11 12" key="1">
    <citation type="submission" date="2013-09" db="EMBL/GenBank/DDBJ databases">
        <title>Genome sequencing of Arenimonas metalli.</title>
        <authorList>
            <person name="Chen F."/>
            <person name="Wang G."/>
        </authorList>
    </citation>
    <scope>NUCLEOTIDE SEQUENCE [LARGE SCALE GENOMIC DNA]</scope>
    <source>
        <strain evidence="11 12">CF5-1</strain>
    </source>
</reference>
<feature type="transmembrane region" description="Helical" evidence="8">
    <location>
        <begin position="50"/>
        <end position="73"/>
    </location>
</feature>
<feature type="transmembrane region" description="Helical" evidence="8">
    <location>
        <begin position="80"/>
        <end position="101"/>
    </location>
</feature>
<evidence type="ECO:0000256" key="3">
    <source>
        <dbReference type="ARBA" id="ARBA00022519"/>
    </source>
</evidence>
<dbReference type="Gene3D" id="3.40.720.10">
    <property type="entry name" value="Alkaline Phosphatase, subunit A"/>
    <property type="match status" value="1"/>
</dbReference>
<keyword evidence="6 8" id="KW-1133">Transmembrane helix</keyword>
<feature type="transmembrane region" description="Helical" evidence="8">
    <location>
        <begin position="155"/>
        <end position="176"/>
    </location>
</feature>
<dbReference type="CDD" id="cd16017">
    <property type="entry name" value="LptA"/>
    <property type="match status" value="1"/>
</dbReference>
<evidence type="ECO:0000256" key="5">
    <source>
        <dbReference type="ARBA" id="ARBA00022692"/>
    </source>
</evidence>
<name>A0A091AZ05_9GAMM</name>
<proteinExistence type="predicted"/>
<dbReference type="EMBL" id="AVCK01000027">
    <property type="protein sequence ID" value="KFN45548.1"/>
    <property type="molecule type" value="Genomic_DNA"/>
</dbReference>
<feature type="domain" description="Phosphoethanolamine transferase N-terminal" evidence="10">
    <location>
        <begin position="61"/>
        <end position="210"/>
    </location>
</feature>
<dbReference type="InterPro" id="IPR040423">
    <property type="entry name" value="PEA_transferase"/>
</dbReference>
<evidence type="ECO:0000259" key="10">
    <source>
        <dbReference type="Pfam" id="PF08019"/>
    </source>
</evidence>
<dbReference type="PANTHER" id="PTHR30443">
    <property type="entry name" value="INNER MEMBRANE PROTEIN"/>
    <property type="match status" value="1"/>
</dbReference>
<dbReference type="Pfam" id="PF08019">
    <property type="entry name" value="EptA_B_N"/>
    <property type="match status" value="1"/>
</dbReference>
<evidence type="ECO:0000256" key="7">
    <source>
        <dbReference type="ARBA" id="ARBA00023136"/>
    </source>
</evidence>
<dbReference type="SUPFAM" id="SSF53649">
    <property type="entry name" value="Alkaline phosphatase-like"/>
    <property type="match status" value="1"/>
</dbReference>
<dbReference type="AlphaFoldDB" id="A0A091AZ05"/>
<evidence type="ECO:0000256" key="4">
    <source>
        <dbReference type="ARBA" id="ARBA00022679"/>
    </source>
</evidence>
<accession>A0A091AZ05</accession>
<feature type="transmembrane region" description="Helical" evidence="8">
    <location>
        <begin position="121"/>
        <end position="143"/>
    </location>
</feature>
<keyword evidence="4" id="KW-0808">Transferase</keyword>
<evidence type="ECO:0000313" key="12">
    <source>
        <dbReference type="Proteomes" id="UP000029393"/>
    </source>
</evidence>
<keyword evidence="7 8" id="KW-0472">Membrane</keyword>
<dbReference type="PATRIC" id="fig|1384056.3.peg.1870"/>
<dbReference type="GO" id="GO:0016776">
    <property type="term" value="F:phosphotransferase activity, phosphate group as acceptor"/>
    <property type="evidence" value="ECO:0007669"/>
    <property type="project" value="TreeGrafter"/>
</dbReference>
<evidence type="ECO:0000256" key="8">
    <source>
        <dbReference type="SAM" id="Phobius"/>
    </source>
</evidence>
<dbReference type="GO" id="GO:0005886">
    <property type="term" value="C:plasma membrane"/>
    <property type="evidence" value="ECO:0007669"/>
    <property type="project" value="UniProtKB-SubCell"/>
</dbReference>
<evidence type="ECO:0000256" key="6">
    <source>
        <dbReference type="ARBA" id="ARBA00022989"/>
    </source>
</evidence>
<evidence type="ECO:0000256" key="2">
    <source>
        <dbReference type="ARBA" id="ARBA00022475"/>
    </source>
</evidence>
<dbReference type="NCBIfam" id="NF028537">
    <property type="entry name" value="P_eth_NH2_trans"/>
    <property type="match status" value="1"/>
</dbReference>